<comment type="caution">
    <text evidence="1">The sequence shown here is derived from an EMBL/GenBank/DDBJ whole genome shotgun (WGS) entry which is preliminary data.</text>
</comment>
<sequence length="147" mass="17098">MTSNNPNLPEVAFLEASQFYSELANHVEDLSIRHGLIKVSSVFQEIHEKVGKWKTKSKWTRPLHELFCSWNNNLNQMRVGNTSTPELSLLEQRLQVESANLSKLRKAFKESEPEQEKRYIADLIATYFNVVDILTKMTRNQKGERYA</sequence>
<name>A0A6N8F9N8_9GAMM</name>
<accession>A0A6N8F9N8</accession>
<proteinExistence type="predicted"/>
<reference evidence="1 2" key="1">
    <citation type="submission" date="2019-11" db="EMBL/GenBank/DDBJ databases">
        <title>P. haliotis isolates from Z. marina roots.</title>
        <authorList>
            <person name="Cohen M."/>
            <person name="Jospin G."/>
            <person name="Eisen J.A."/>
            <person name="Coil D.A."/>
        </authorList>
    </citation>
    <scope>NUCLEOTIDE SEQUENCE [LARGE SCALE GENOMIC DNA]</scope>
    <source>
        <strain evidence="1 2">UCD-MCMsp1aY</strain>
    </source>
</reference>
<dbReference type="AlphaFoldDB" id="A0A6N8F9N8"/>
<protein>
    <submittedName>
        <fullName evidence="1">Uncharacterized protein</fullName>
    </submittedName>
</protein>
<dbReference type="Proteomes" id="UP000439994">
    <property type="component" value="Unassembled WGS sequence"/>
</dbReference>
<dbReference type="EMBL" id="WOCD01000005">
    <property type="protein sequence ID" value="MUH72988.1"/>
    <property type="molecule type" value="Genomic_DNA"/>
</dbReference>
<keyword evidence="2" id="KW-1185">Reference proteome</keyword>
<evidence type="ECO:0000313" key="1">
    <source>
        <dbReference type="EMBL" id="MUH72988.1"/>
    </source>
</evidence>
<organism evidence="1 2">
    <name type="scientific">Psychrosphaera haliotis</name>
    <dbReference type="NCBI Taxonomy" id="555083"/>
    <lineage>
        <taxon>Bacteria</taxon>
        <taxon>Pseudomonadati</taxon>
        <taxon>Pseudomonadota</taxon>
        <taxon>Gammaproteobacteria</taxon>
        <taxon>Alteromonadales</taxon>
        <taxon>Pseudoalteromonadaceae</taxon>
        <taxon>Psychrosphaera</taxon>
    </lineage>
</organism>
<dbReference type="RefSeq" id="WP_155696189.1">
    <property type="nucleotide sequence ID" value="NZ_WOCD01000005.1"/>
</dbReference>
<gene>
    <name evidence="1" type="ORF">GNP35_11140</name>
</gene>
<evidence type="ECO:0000313" key="2">
    <source>
        <dbReference type="Proteomes" id="UP000439994"/>
    </source>
</evidence>